<evidence type="ECO:0000256" key="2">
    <source>
        <dbReference type="ARBA" id="ARBA00013147"/>
    </source>
</evidence>
<comment type="pathway">
    <text evidence="1">Amino-acid biosynthesis; L-phenylalanine biosynthesis; phenylpyruvate from prephenate: step 1/1.</text>
</comment>
<dbReference type="GO" id="GO:0016853">
    <property type="term" value="F:isomerase activity"/>
    <property type="evidence" value="ECO:0007669"/>
    <property type="project" value="UniProtKB-KW"/>
</dbReference>
<dbReference type="UniPathway" id="UPA00121">
    <property type="reaction ID" value="UER00345"/>
</dbReference>
<accession>M5RPJ8</accession>
<feature type="domain" description="Prephenate dehydratase" evidence="10">
    <location>
        <begin position="111"/>
        <end position="285"/>
    </location>
</feature>
<dbReference type="PIRSF" id="PIRSF001500">
    <property type="entry name" value="Chor_mut_pdt_Ppr"/>
    <property type="match status" value="1"/>
</dbReference>
<protein>
    <recommendedName>
        <fullName evidence="2">prephenate dehydratase</fullName>
        <ecNumber evidence="2">4.2.1.51</ecNumber>
    </recommendedName>
</protein>
<dbReference type="InterPro" id="IPR008242">
    <property type="entry name" value="Chor_mutase/pphenate_deHydtase"/>
</dbReference>
<dbReference type="EMBL" id="ANOG01000275">
    <property type="protein sequence ID" value="EMI21146.1"/>
    <property type="molecule type" value="Genomic_DNA"/>
</dbReference>
<dbReference type="InterPro" id="IPR002912">
    <property type="entry name" value="ACT_dom"/>
</dbReference>
<keyword evidence="5" id="KW-0584">Phenylalanine biosynthesis</keyword>
<keyword evidence="6" id="KW-0456">Lyase</keyword>
<dbReference type="PROSITE" id="PS51671">
    <property type="entry name" value="ACT"/>
    <property type="match status" value="1"/>
</dbReference>
<evidence type="ECO:0000313" key="12">
    <source>
        <dbReference type="EMBL" id="EMI21146.1"/>
    </source>
</evidence>
<feature type="domain" description="ACT" evidence="11">
    <location>
        <begin position="297"/>
        <end position="374"/>
    </location>
</feature>
<evidence type="ECO:0000256" key="1">
    <source>
        <dbReference type="ARBA" id="ARBA00004741"/>
    </source>
</evidence>
<dbReference type="PATRIC" id="fig|1265738.3.peg.1935"/>
<proteinExistence type="predicted"/>
<dbReference type="GO" id="GO:0009094">
    <property type="term" value="P:L-phenylalanine biosynthetic process"/>
    <property type="evidence" value="ECO:0007669"/>
    <property type="project" value="UniProtKB-UniPathway"/>
</dbReference>
<dbReference type="CDD" id="cd04905">
    <property type="entry name" value="ACT_CM-PDT"/>
    <property type="match status" value="1"/>
</dbReference>
<dbReference type="GO" id="GO:0004664">
    <property type="term" value="F:prephenate dehydratase activity"/>
    <property type="evidence" value="ECO:0007669"/>
    <property type="project" value="UniProtKB-EC"/>
</dbReference>
<dbReference type="EC" id="4.2.1.51" evidence="2"/>
<dbReference type="SUPFAM" id="SSF53850">
    <property type="entry name" value="Periplasmic binding protein-like II"/>
    <property type="match status" value="1"/>
</dbReference>
<keyword evidence="12" id="KW-0413">Isomerase</keyword>
<feature type="site" description="Essential for prephenate dehydratase activity" evidence="8">
    <location>
        <position position="278"/>
    </location>
</feature>
<evidence type="ECO:0000256" key="7">
    <source>
        <dbReference type="ARBA" id="ARBA00047848"/>
    </source>
</evidence>
<dbReference type="PANTHER" id="PTHR21022:SF19">
    <property type="entry name" value="PREPHENATE DEHYDRATASE-RELATED"/>
    <property type="match status" value="1"/>
</dbReference>
<dbReference type="NCBIfam" id="NF008865">
    <property type="entry name" value="PRK11898.1"/>
    <property type="match status" value="1"/>
</dbReference>
<evidence type="ECO:0000259" key="11">
    <source>
        <dbReference type="PROSITE" id="PS51671"/>
    </source>
</evidence>
<feature type="region of interest" description="Disordered" evidence="9">
    <location>
        <begin position="65"/>
        <end position="87"/>
    </location>
</feature>
<evidence type="ECO:0000256" key="8">
    <source>
        <dbReference type="PIRSR" id="PIRSR001500-2"/>
    </source>
</evidence>
<dbReference type="AlphaFoldDB" id="M5RPJ8"/>
<evidence type="ECO:0000259" key="10">
    <source>
        <dbReference type="PROSITE" id="PS51171"/>
    </source>
</evidence>
<evidence type="ECO:0000256" key="5">
    <source>
        <dbReference type="ARBA" id="ARBA00023222"/>
    </source>
</evidence>
<dbReference type="Proteomes" id="UP000011991">
    <property type="component" value="Unassembled WGS sequence"/>
</dbReference>
<comment type="catalytic activity">
    <reaction evidence="7">
        <text>prephenate + H(+) = 3-phenylpyruvate + CO2 + H2O</text>
        <dbReference type="Rhea" id="RHEA:21648"/>
        <dbReference type="ChEBI" id="CHEBI:15377"/>
        <dbReference type="ChEBI" id="CHEBI:15378"/>
        <dbReference type="ChEBI" id="CHEBI:16526"/>
        <dbReference type="ChEBI" id="CHEBI:18005"/>
        <dbReference type="ChEBI" id="CHEBI:29934"/>
        <dbReference type="EC" id="4.2.1.51"/>
    </reaction>
</comment>
<reference evidence="12 13" key="1">
    <citation type="journal article" date="2013" name="Mar. Genomics">
        <title>Expression of sulfatases in Rhodopirellula baltica and the diversity of sulfatases in the genus Rhodopirellula.</title>
        <authorList>
            <person name="Wegner C.E."/>
            <person name="Richter-Heitmann T."/>
            <person name="Klindworth A."/>
            <person name="Klockow C."/>
            <person name="Richter M."/>
            <person name="Achstetter T."/>
            <person name="Glockner F.O."/>
            <person name="Harder J."/>
        </authorList>
    </citation>
    <scope>NUCLEOTIDE SEQUENCE [LARGE SCALE GENOMIC DNA]</scope>
    <source>
        <strain evidence="12 13">SM1</strain>
    </source>
</reference>
<dbReference type="PANTHER" id="PTHR21022">
    <property type="entry name" value="PREPHENATE DEHYDRATASE P PROTEIN"/>
    <property type="match status" value="1"/>
</dbReference>
<gene>
    <name evidence="12" type="ORF">RMSM_01933</name>
</gene>
<evidence type="ECO:0000256" key="4">
    <source>
        <dbReference type="ARBA" id="ARBA00023141"/>
    </source>
</evidence>
<dbReference type="SUPFAM" id="SSF55021">
    <property type="entry name" value="ACT-like"/>
    <property type="match status" value="1"/>
</dbReference>
<keyword evidence="13" id="KW-1185">Reference proteome</keyword>
<dbReference type="CDD" id="cd13630">
    <property type="entry name" value="PBP2_PDT_1"/>
    <property type="match status" value="1"/>
</dbReference>
<name>M5RPJ8_9BACT</name>
<sequence>MPNSNQDKIETIDREILRLVDQRAALVIQGAKAAEPGDQASHTGPVAASSHQIDRLIATIGDTAQADSTQADSTEVNSTGADSSHAIPAQSKRDILRHIASVCRAAVQPIRVAYLGPEYSYSHLASLKYFGQGADFAPLNSIPAVFEAVKRGDLATGVVPIENSTDGGIVDTLGMFVRLQMQICGEVVLPIHHNLLSASPRETITEIHSKPQALSQCRGYLATHFPGARLVQTTSTTAAAQLAAEQPGVAAVASLEAGRQYDLEVLGASIEDNPNNVTRFAVLGKDRPQRTGDDKTSLLFQINHHPGSLADVMMIFKTNQLNMTWIESFPCPETRNEYLFFVELTGHRDDESVADAIATLAKQAKRIDVLGSYPKAKDVD</sequence>
<dbReference type="Gene3D" id="3.40.190.10">
    <property type="entry name" value="Periplasmic binding protein-like II"/>
    <property type="match status" value="2"/>
</dbReference>
<dbReference type="PROSITE" id="PS51171">
    <property type="entry name" value="PREPHENATE_DEHYDR_3"/>
    <property type="match status" value="1"/>
</dbReference>
<evidence type="ECO:0000256" key="3">
    <source>
        <dbReference type="ARBA" id="ARBA00022605"/>
    </source>
</evidence>
<evidence type="ECO:0000313" key="13">
    <source>
        <dbReference type="Proteomes" id="UP000011991"/>
    </source>
</evidence>
<comment type="caution">
    <text evidence="12">The sequence shown here is derived from an EMBL/GenBank/DDBJ whole genome shotgun (WGS) entry which is preliminary data.</text>
</comment>
<dbReference type="Pfam" id="PF00800">
    <property type="entry name" value="PDT"/>
    <property type="match status" value="1"/>
</dbReference>
<evidence type="ECO:0000256" key="9">
    <source>
        <dbReference type="SAM" id="MobiDB-lite"/>
    </source>
</evidence>
<dbReference type="OrthoDB" id="9802281at2"/>
<organism evidence="12 13">
    <name type="scientific">Rhodopirellula maiorica SM1</name>
    <dbReference type="NCBI Taxonomy" id="1265738"/>
    <lineage>
        <taxon>Bacteria</taxon>
        <taxon>Pseudomonadati</taxon>
        <taxon>Planctomycetota</taxon>
        <taxon>Planctomycetia</taxon>
        <taxon>Pirellulales</taxon>
        <taxon>Pirellulaceae</taxon>
        <taxon>Novipirellula</taxon>
    </lineage>
</organism>
<dbReference type="InterPro" id="IPR045865">
    <property type="entry name" value="ACT-like_dom_sf"/>
</dbReference>
<keyword evidence="4" id="KW-0057">Aromatic amino acid biosynthesis</keyword>
<dbReference type="InterPro" id="IPR001086">
    <property type="entry name" value="Preph_deHydtase"/>
</dbReference>
<evidence type="ECO:0000256" key="6">
    <source>
        <dbReference type="ARBA" id="ARBA00023239"/>
    </source>
</evidence>
<keyword evidence="3" id="KW-0028">Amino-acid biosynthesis</keyword>
<dbReference type="GO" id="GO:0005737">
    <property type="term" value="C:cytoplasm"/>
    <property type="evidence" value="ECO:0007669"/>
    <property type="project" value="TreeGrafter"/>
</dbReference>
<feature type="compositionally biased region" description="Polar residues" evidence="9">
    <location>
        <begin position="65"/>
        <end position="82"/>
    </location>
</feature>
<dbReference type="RefSeq" id="WP_008694378.1">
    <property type="nucleotide sequence ID" value="NZ_ANOG01000275.1"/>
</dbReference>
<dbReference type="Gene3D" id="3.30.70.260">
    <property type="match status" value="1"/>
</dbReference>